<dbReference type="Proteomes" id="UP000515158">
    <property type="component" value="Unplaced"/>
</dbReference>
<feature type="compositionally biased region" description="Gly residues" evidence="1">
    <location>
        <begin position="127"/>
        <end position="147"/>
    </location>
</feature>
<dbReference type="GO" id="GO:0005815">
    <property type="term" value="C:microtubule organizing center"/>
    <property type="evidence" value="ECO:0007669"/>
    <property type="project" value="TreeGrafter"/>
</dbReference>
<dbReference type="Pfam" id="PF03607">
    <property type="entry name" value="DCX"/>
    <property type="match status" value="1"/>
</dbReference>
<feature type="domain" description="Doublecortin" evidence="2">
    <location>
        <begin position="20"/>
        <end position="102"/>
    </location>
</feature>
<protein>
    <submittedName>
        <fullName evidence="4">Uncharacterized protein LOC117640696</fullName>
    </submittedName>
</protein>
<dbReference type="SMART" id="SM00537">
    <property type="entry name" value="DCX"/>
    <property type="match status" value="1"/>
</dbReference>
<accession>A0A6P8Y9M0</accession>
<proteinExistence type="predicted"/>
<dbReference type="RefSeq" id="XP_034233400.1">
    <property type="nucleotide sequence ID" value="XM_034377509.1"/>
</dbReference>
<organism evidence="4">
    <name type="scientific">Thrips palmi</name>
    <name type="common">Melon thrips</name>
    <dbReference type="NCBI Taxonomy" id="161013"/>
    <lineage>
        <taxon>Eukaryota</taxon>
        <taxon>Metazoa</taxon>
        <taxon>Ecdysozoa</taxon>
        <taxon>Arthropoda</taxon>
        <taxon>Hexapoda</taxon>
        <taxon>Insecta</taxon>
        <taxon>Pterygota</taxon>
        <taxon>Neoptera</taxon>
        <taxon>Paraneoptera</taxon>
        <taxon>Thysanoptera</taxon>
        <taxon>Terebrantia</taxon>
        <taxon>Thripoidea</taxon>
        <taxon>Thripidae</taxon>
        <taxon>Thrips</taxon>
    </lineage>
</organism>
<evidence type="ECO:0000256" key="1">
    <source>
        <dbReference type="SAM" id="MobiDB-lite"/>
    </source>
</evidence>
<reference evidence="4" key="1">
    <citation type="submission" date="2025-08" db="UniProtKB">
        <authorList>
            <consortium name="RefSeq"/>
        </authorList>
    </citation>
    <scope>IDENTIFICATION</scope>
    <source>
        <tissue evidence="4">Total insect</tissue>
    </source>
</reference>
<dbReference type="PANTHER" id="PTHR23004">
    <property type="entry name" value="DOUBLECORTIN DOMAIN CONTAINING 2"/>
    <property type="match status" value="1"/>
</dbReference>
<evidence type="ECO:0000313" key="3">
    <source>
        <dbReference type="Proteomes" id="UP000515158"/>
    </source>
</evidence>
<dbReference type="InterPro" id="IPR003533">
    <property type="entry name" value="Doublecortin_dom"/>
</dbReference>
<evidence type="ECO:0000259" key="2">
    <source>
        <dbReference type="PROSITE" id="PS50309"/>
    </source>
</evidence>
<feature type="compositionally biased region" description="Polar residues" evidence="1">
    <location>
        <begin position="209"/>
        <end position="221"/>
    </location>
</feature>
<dbReference type="SUPFAM" id="SSF89837">
    <property type="entry name" value="Doublecortin (DC)"/>
    <property type="match status" value="1"/>
</dbReference>
<feature type="compositionally biased region" description="Basic residues" evidence="1">
    <location>
        <begin position="182"/>
        <end position="191"/>
    </location>
</feature>
<dbReference type="PROSITE" id="PS50309">
    <property type="entry name" value="DC"/>
    <property type="match status" value="1"/>
</dbReference>
<dbReference type="GO" id="GO:0005874">
    <property type="term" value="C:microtubule"/>
    <property type="evidence" value="ECO:0007669"/>
    <property type="project" value="TreeGrafter"/>
</dbReference>
<evidence type="ECO:0000313" key="4">
    <source>
        <dbReference type="RefSeq" id="XP_034233400.1"/>
    </source>
</evidence>
<dbReference type="Gene3D" id="3.10.20.230">
    <property type="entry name" value="Doublecortin domain"/>
    <property type="match status" value="1"/>
</dbReference>
<sequence length="266" mass="29038">MTRGRSGYPVTKLMTPEVGKWVTVNVNGNSHHVARILISPYTVRQFENLLSHLTEKLKPPFGAVWRLFTEAGVEVKDLDEIESGENYIASGRSRPMFPIRMGVKAGRRRDGRDGRERELRSHSAVGSLGGGGGGTRGGGGAGAGGARAKGAMLDAASDTNVKQHAKYGPASAAASQPPRRAPAPRRSKARTKVGEHSEPASQVWDHSLHNQQRSHYQQPISSAKRRHCPNKARHDKEFASDEETGAVDRISCRSPERFTNQITYKV</sequence>
<gene>
    <name evidence="4" type="primary">LOC117640696</name>
</gene>
<feature type="region of interest" description="Disordered" evidence="1">
    <location>
        <begin position="159"/>
        <end position="244"/>
    </location>
</feature>
<name>A0A6P8Y9M0_THRPL</name>
<dbReference type="PANTHER" id="PTHR23004:SF11">
    <property type="entry name" value="PROTEIN RPI-1"/>
    <property type="match status" value="1"/>
</dbReference>
<feature type="compositionally biased region" description="Low complexity" evidence="1">
    <location>
        <begin position="169"/>
        <end position="178"/>
    </location>
</feature>
<dbReference type="InParanoid" id="A0A6P8Y9M0"/>
<feature type="compositionally biased region" description="Basic and acidic residues" evidence="1">
    <location>
        <begin position="108"/>
        <end position="121"/>
    </location>
</feature>
<dbReference type="GeneID" id="117640696"/>
<dbReference type="CDD" id="cd01617">
    <property type="entry name" value="DCX"/>
    <property type="match status" value="1"/>
</dbReference>
<dbReference type="KEGG" id="tpal:117640696"/>
<feature type="region of interest" description="Disordered" evidence="1">
    <location>
        <begin position="103"/>
        <end position="147"/>
    </location>
</feature>
<dbReference type="GO" id="GO:0035556">
    <property type="term" value="P:intracellular signal transduction"/>
    <property type="evidence" value="ECO:0007669"/>
    <property type="project" value="InterPro"/>
</dbReference>
<dbReference type="AlphaFoldDB" id="A0A6P8Y9M0"/>
<dbReference type="InterPro" id="IPR036572">
    <property type="entry name" value="Doublecortin_dom_sf"/>
</dbReference>
<dbReference type="OrthoDB" id="1738954at2759"/>
<keyword evidence="3" id="KW-1185">Reference proteome</keyword>